<dbReference type="AlphaFoldDB" id="A0A923MWQ2"/>
<evidence type="ECO:0000313" key="2">
    <source>
        <dbReference type="Proteomes" id="UP000641454"/>
    </source>
</evidence>
<dbReference type="EMBL" id="JACRUL010000001">
    <property type="protein sequence ID" value="MBC5842927.1"/>
    <property type="molecule type" value="Genomic_DNA"/>
</dbReference>
<comment type="caution">
    <text evidence="1">The sequence shown here is derived from an EMBL/GenBank/DDBJ whole genome shotgun (WGS) entry which is preliminary data.</text>
</comment>
<dbReference type="InterPro" id="IPR011652">
    <property type="entry name" value="MORN_2"/>
</dbReference>
<dbReference type="PROSITE" id="PS51257">
    <property type="entry name" value="PROKAR_LIPOPROTEIN"/>
    <property type="match status" value="1"/>
</dbReference>
<proteinExistence type="predicted"/>
<dbReference type="SUPFAM" id="SSF82185">
    <property type="entry name" value="Histone H3 K4-specific methyltransferase SET7/9 N-terminal domain"/>
    <property type="match status" value="1"/>
</dbReference>
<gene>
    <name evidence="1" type="ORF">H8R25_00530</name>
</gene>
<dbReference type="RefSeq" id="WP_187016625.1">
    <property type="nucleotide sequence ID" value="NZ_JACRUK010000001.1"/>
</dbReference>
<evidence type="ECO:0000313" key="1">
    <source>
        <dbReference type="EMBL" id="MBC5842927.1"/>
    </source>
</evidence>
<sequence length="203" mass="23973">MSLKINSFTKIIFSLIATVFFISCNQSPEEAPKRQAQKTPSIYKVASDAGFNFKQDTLYFKTEKYSGKQYELYPSKDTAFVKSYLNGMLEGVQKLWHDNKILAEERLYIANKKEGVHQNWWENGKPRYKYHFYNDEFHGEVLEWYKTGHLFKKFHYTNGHEEGSERLWYEDGSVRANYVIKKGKKYGLIGIKLCKNPYEKSIK</sequence>
<keyword evidence="2" id="KW-1185">Reference proteome</keyword>
<dbReference type="Gene3D" id="3.90.930.1">
    <property type="match status" value="1"/>
</dbReference>
<protein>
    <submittedName>
        <fullName evidence="1">Toxin-antitoxin system YwqK family antitoxin</fullName>
    </submittedName>
</protein>
<dbReference type="Proteomes" id="UP000641454">
    <property type="component" value="Unassembled WGS sequence"/>
</dbReference>
<accession>A0A923MWQ2</accession>
<dbReference type="Pfam" id="PF07661">
    <property type="entry name" value="MORN_2"/>
    <property type="match status" value="2"/>
</dbReference>
<name>A0A923MWQ2_9FLAO</name>
<organism evidence="1 2">
    <name type="scientific">Flavobacterium muglaense</name>
    <dbReference type="NCBI Taxonomy" id="2764716"/>
    <lineage>
        <taxon>Bacteria</taxon>
        <taxon>Pseudomonadati</taxon>
        <taxon>Bacteroidota</taxon>
        <taxon>Flavobacteriia</taxon>
        <taxon>Flavobacteriales</taxon>
        <taxon>Flavobacteriaceae</taxon>
        <taxon>Flavobacterium</taxon>
    </lineage>
</organism>
<reference evidence="1 2" key="1">
    <citation type="submission" date="2020-08" db="EMBL/GenBank/DDBJ databases">
        <title>Description of novel Flavobacterium F-392 isolate.</title>
        <authorList>
            <person name="Saticioglu I.B."/>
            <person name="Duman M."/>
            <person name="Altun S."/>
        </authorList>
    </citation>
    <scope>NUCLEOTIDE SEQUENCE [LARGE SCALE GENOMIC DNA]</scope>
    <source>
        <strain evidence="1 2">F-392</strain>
    </source>
</reference>